<dbReference type="Proteomes" id="UP000253472">
    <property type="component" value="Unassembled WGS sequence"/>
</dbReference>
<feature type="non-terminal residue" evidence="1">
    <location>
        <position position="25"/>
    </location>
</feature>
<keyword evidence="2" id="KW-1185">Reference proteome</keyword>
<comment type="caution">
    <text evidence="1">The sequence shown here is derived from an EMBL/GenBank/DDBJ whole genome shotgun (WGS) entry which is preliminary data.</text>
</comment>
<protein>
    <submittedName>
        <fullName evidence="1">Uncharacterized protein</fullName>
    </submittedName>
</protein>
<proteinExistence type="predicted"/>
<reference evidence="1 2" key="1">
    <citation type="submission" date="2018-06" db="EMBL/GenBank/DDBJ databases">
        <title>Whole genome sequencing of Candida tropicalis (genome annotated by CSBL at Korea University).</title>
        <authorList>
            <person name="Ahn J."/>
        </authorList>
    </citation>
    <scope>NUCLEOTIDE SEQUENCE [LARGE SCALE GENOMIC DNA]</scope>
    <source>
        <strain evidence="1 2">ATCC 20962</strain>
    </source>
</reference>
<accession>A0A367YEV9</accession>
<dbReference type="AlphaFoldDB" id="A0A367YEV9"/>
<sequence length="25" mass="3081">MMTMMRINSLNRLVSSWLFQAFQKF</sequence>
<gene>
    <name evidence="1" type="ORF">Cantr_00226</name>
</gene>
<dbReference type="EMBL" id="QLNQ01000022">
    <property type="protein sequence ID" value="RCK64394.1"/>
    <property type="molecule type" value="Genomic_DNA"/>
</dbReference>
<evidence type="ECO:0000313" key="2">
    <source>
        <dbReference type="Proteomes" id="UP000253472"/>
    </source>
</evidence>
<name>A0A367YEV9_9ASCO</name>
<evidence type="ECO:0000313" key="1">
    <source>
        <dbReference type="EMBL" id="RCK64394.1"/>
    </source>
</evidence>
<organism evidence="1 2">
    <name type="scientific">Candida viswanathii</name>
    <dbReference type="NCBI Taxonomy" id="5486"/>
    <lineage>
        <taxon>Eukaryota</taxon>
        <taxon>Fungi</taxon>
        <taxon>Dikarya</taxon>
        <taxon>Ascomycota</taxon>
        <taxon>Saccharomycotina</taxon>
        <taxon>Pichiomycetes</taxon>
        <taxon>Debaryomycetaceae</taxon>
        <taxon>Candida/Lodderomyces clade</taxon>
        <taxon>Candida</taxon>
    </lineage>
</organism>